<evidence type="ECO:0000256" key="5">
    <source>
        <dbReference type="ARBA" id="ARBA00022801"/>
    </source>
</evidence>
<reference evidence="9" key="1">
    <citation type="journal article" date="2021" name="PeerJ">
        <title>Extensive microbial diversity within the chicken gut microbiome revealed by metagenomics and culture.</title>
        <authorList>
            <person name="Gilroy R."/>
            <person name="Ravi A."/>
            <person name="Getino M."/>
            <person name="Pursley I."/>
            <person name="Horton D.L."/>
            <person name="Alikhan N.F."/>
            <person name="Baker D."/>
            <person name="Gharbi K."/>
            <person name="Hall N."/>
            <person name="Watson M."/>
            <person name="Adriaenssens E.M."/>
            <person name="Foster-Nyarko E."/>
            <person name="Jarju S."/>
            <person name="Secka A."/>
            <person name="Antonio M."/>
            <person name="Oren A."/>
            <person name="Chaudhuri R.R."/>
            <person name="La Ragione R."/>
            <person name="Hildebrand F."/>
            <person name="Pallen M.J."/>
        </authorList>
    </citation>
    <scope>NUCLEOTIDE SEQUENCE</scope>
    <source>
        <strain evidence="9">ChiBcec1-1093</strain>
    </source>
</reference>
<dbReference type="InterPro" id="IPR002933">
    <property type="entry name" value="Peptidase_M20"/>
</dbReference>
<keyword evidence="8" id="KW-0482">Metalloprotease</keyword>
<evidence type="ECO:0000313" key="10">
    <source>
        <dbReference type="Proteomes" id="UP000824101"/>
    </source>
</evidence>
<dbReference type="Proteomes" id="UP000824101">
    <property type="component" value="Unassembled WGS sequence"/>
</dbReference>
<evidence type="ECO:0000256" key="3">
    <source>
        <dbReference type="ARBA" id="ARBA00022670"/>
    </source>
</evidence>
<reference evidence="9" key="2">
    <citation type="submission" date="2021-04" db="EMBL/GenBank/DDBJ databases">
        <authorList>
            <person name="Gilroy R."/>
        </authorList>
    </citation>
    <scope>NUCLEOTIDE SEQUENCE</scope>
    <source>
        <strain evidence="9">ChiBcec1-1093</strain>
    </source>
</reference>
<dbReference type="AlphaFoldDB" id="A0A9D2K5H3"/>
<evidence type="ECO:0000256" key="1">
    <source>
        <dbReference type="ARBA" id="ARBA00001947"/>
    </source>
</evidence>
<dbReference type="GO" id="GO:0008270">
    <property type="term" value="F:zinc ion binding"/>
    <property type="evidence" value="ECO:0007669"/>
    <property type="project" value="InterPro"/>
</dbReference>
<sequence length="475" mass="51718">MEYRDKIEEYIDSHRQEMLNDIITLCRINSEKMPYKEGMPFGEGVCAALGMALGMAERYGFSVCNYDNYVGTADLNDREPGLDILAHLDVVPAGEGWEITKPFEPLEKDGKLYGRGTADDKGPAVAALYAMRAVKELEIPVSKNVRLILGTDEECGSSDIPHYYAAVDEAPMTFSPDASFPVINTEKGMLRGHFTAEWEKGSVLPRLCAIHAGVKINVLPGKAEAVFQGVDTDVLEKAMKEAEEAIGIHFEAEYSDYTLEKGDQTAKVTAVGEGAHAAHPEGGNNALTGLIYLANRLPLAPCAQTEMLKKLEECFPHGDVSGEALGIQMEDELSGKLTLTFSMLEVTETGLEGWFDSRCPVCANEENALQPVKKLMEGKGFSFLTDSMIPPHHVPGDSHFVQTLLKVYEEYTGLKGQCESTGGGTYVHDLKNGVAFGASMPGTENRMHGADEFAVIDELLTSAKIFAQAIAELCR</sequence>
<evidence type="ECO:0000256" key="7">
    <source>
        <dbReference type="ARBA" id="ARBA00022997"/>
    </source>
</evidence>
<dbReference type="GO" id="GO:0008237">
    <property type="term" value="F:metallopeptidase activity"/>
    <property type="evidence" value="ECO:0007669"/>
    <property type="project" value="UniProtKB-KW"/>
</dbReference>
<dbReference type="PANTHER" id="PTHR43808:SF31">
    <property type="entry name" value="N-ACETYL-L-CITRULLINE DEACETYLASE"/>
    <property type="match status" value="1"/>
</dbReference>
<dbReference type="Pfam" id="PF01546">
    <property type="entry name" value="Peptidase_M20"/>
    <property type="match status" value="1"/>
</dbReference>
<dbReference type="InterPro" id="IPR010964">
    <property type="entry name" value="M20A_pepV-rel"/>
</dbReference>
<evidence type="ECO:0000256" key="2">
    <source>
        <dbReference type="ARBA" id="ARBA00006247"/>
    </source>
</evidence>
<keyword evidence="7 9" id="KW-0224">Dipeptidase</keyword>
<dbReference type="InterPro" id="IPR001261">
    <property type="entry name" value="ArgE/DapE_CS"/>
</dbReference>
<dbReference type="Gene3D" id="3.30.70.360">
    <property type="match status" value="2"/>
</dbReference>
<dbReference type="InterPro" id="IPR050072">
    <property type="entry name" value="Peptidase_M20A"/>
</dbReference>
<keyword evidence="5 9" id="KW-0378">Hydrolase</keyword>
<dbReference type="GO" id="GO:0008777">
    <property type="term" value="F:acetylornithine deacetylase activity"/>
    <property type="evidence" value="ECO:0007669"/>
    <property type="project" value="TreeGrafter"/>
</dbReference>
<keyword evidence="4" id="KW-0479">Metal-binding</keyword>
<evidence type="ECO:0000256" key="8">
    <source>
        <dbReference type="ARBA" id="ARBA00023049"/>
    </source>
</evidence>
<dbReference type="EC" id="3.4.13.-" evidence="9"/>
<organism evidence="9 10">
    <name type="scientific">Candidatus Lachnoclostridium stercorigallinarum</name>
    <dbReference type="NCBI Taxonomy" id="2838634"/>
    <lineage>
        <taxon>Bacteria</taxon>
        <taxon>Bacillati</taxon>
        <taxon>Bacillota</taxon>
        <taxon>Clostridia</taxon>
        <taxon>Lachnospirales</taxon>
        <taxon>Lachnospiraceae</taxon>
    </lineage>
</organism>
<dbReference type="PANTHER" id="PTHR43808">
    <property type="entry name" value="ACETYLORNITHINE DEACETYLASE"/>
    <property type="match status" value="1"/>
</dbReference>
<comment type="similarity">
    <text evidence="2">Belongs to the peptidase M20A family.</text>
</comment>
<dbReference type="SUPFAM" id="SSF55031">
    <property type="entry name" value="Bacterial exopeptidase dimerisation domain"/>
    <property type="match status" value="1"/>
</dbReference>
<protein>
    <submittedName>
        <fullName evidence="9">Sapep family Mn(2+)-dependent dipeptidase</fullName>
        <ecNumber evidence="9">3.4.13.-</ecNumber>
    </submittedName>
</protein>
<dbReference type="PROSITE" id="PS00759">
    <property type="entry name" value="ARGE_DAPE_CPG2_2"/>
    <property type="match status" value="1"/>
</dbReference>
<dbReference type="GO" id="GO:0016805">
    <property type="term" value="F:dipeptidase activity"/>
    <property type="evidence" value="ECO:0007669"/>
    <property type="project" value="UniProtKB-KW"/>
</dbReference>
<accession>A0A9D2K5H3</accession>
<gene>
    <name evidence="9" type="ORF">IAA17_02625</name>
</gene>
<evidence type="ECO:0000313" key="9">
    <source>
        <dbReference type="EMBL" id="HIZ78667.1"/>
    </source>
</evidence>
<dbReference type="GO" id="GO:0006526">
    <property type="term" value="P:L-arginine biosynthetic process"/>
    <property type="evidence" value="ECO:0007669"/>
    <property type="project" value="TreeGrafter"/>
</dbReference>
<dbReference type="Gene3D" id="3.40.630.10">
    <property type="entry name" value="Zn peptidases"/>
    <property type="match status" value="1"/>
</dbReference>
<comment type="caution">
    <text evidence="9">The sequence shown here is derived from an EMBL/GenBank/DDBJ whole genome shotgun (WGS) entry which is preliminary data.</text>
</comment>
<name>A0A9D2K5H3_9FIRM</name>
<evidence type="ECO:0000256" key="6">
    <source>
        <dbReference type="ARBA" id="ARBA00022833"/>
    </source>
</evidence>
<dbReference type="NCBIfam" id="TIGR01887">
    <property type="entry name" value="dipeptidaselike"/>
    <property type="match status" value="1"/>
</dbReference>
<dbReference type="InterPro" id="IPR036264">
    <property type="entry name" value="Bact_exopeptidase_dim_dom"/>
</dbReference>
<keyword evidence="3" id="KW-0645">Protease</keyword>
<keyword evidence="6" id="KW-0862">Zinc</keyword>
<dbReference type="EMBL" id="DXBC01000042">
    <property type="protein sequence ID" value="HIZ78667.1"/>
    <property type="molecule type" value="Genomic_DNA"/>
</dbReference>
<proteinExistence type="inferred from homology"/>
<evidence type="ECO:0000256" key="4">
    <source>
        <dbReference type="ARBA" id="ARBA00022723"/>
    </source>
</evidence>
<comment type="cofactor">
    <cofactor evidence="1">
        <name>Zn(2+)</name>
        <dbReference type="ChEBI" id="CHEBI:29105"/>
    </cofactor>
</comment>
<dbReference type="GO" id="GO:0006508">
    <property type="term" value="P:proteolysis"/>
    <property type="evidence" value="ECO:0007669"/>
    <property type="project" value="UniProtKB-KW"/>
</dbReference>
<dbReference type="SUPFAM" id="SSF53187">
    <property type="entry name" value="Zn-dependent exopeptidases"/>
    <property type="match status" value="1"/>
</dbReference>